<keyword evidence="3" id="KW-1185">Reference proteome</keyword>
<proteinExistence type="predicted"/>
<reference evidence="2" key="1">
    <citation type="submission" date="2021-03" db="EMBL/GenBank/DDBJ databases">
        <title>Draft genome sequence of rust myrtle Austropuccinia psidii MF-1, a brazilian biotype.</title>
        <authorList>
            <person name="Quecine M.C."/>
            <person name="Pachon D.M.R."/>
            <person name="Bonatelli M.L."/>
            <person name="Correr F.H."/>
            <person name="Franceschini L.M."/>
            <person name="Leite T.F."/>
            <person name="Margarido G.R.A."/>
            <person name="Almeida C.A."/>
            <person name="Ferrarezi J.A."/>
            <person name="Labate C.A."/>
        </authorList>
    </citation>
    <scope>NUCLEOTIDE SEQUENCE</scope>
    <source>
        <strain evidence="2">MF-1</strain>
    </source>
</reference>
<dbReference type="Proteomes" id="UP000765509">
    <property type="component" value="Unassembled WGS sequence"/>
</dbReference>
<evidence type="ECO:0000256" key="1">
    <source>
        <dbReference type="SAM" id="MobiDB-lite"/>
    </source>
</evidence>
<organism evidence="2 3">
    <name type="scientific">Austropuccinia psidii MF-1</name>
    <dbReference type="NCBI Taxonomy" id="1389203"/>
    <lineage>
        <taxon>Eukaryota</taxon>
        <taxon>Fungi</taxon>
        <taxon>Dikarya</taxon>
        <taxon>Basidiomycota</taxon>
        <taxon>Pucciniomycotina</taxon>
        <taxon>Pucciniomycetes</taxon>
        <taxon>Pucciniales</taxon>
        <taxon>Sphaerophragmiaceae</taxon>
        <taxon>Austropuccinia</taxon>
    </lineage>
</organism>
<gene>
    <name evidence="2" type="ORF">O181_082789</name>
</gene>
<comment type="caution">
    <text evidence="2">The sequence shown here is derived from an EMBL/GenBank/DDBJ whole genome shotgun (WGS) entry which is preliminary data.</text>
</comment>
<name>A0A9Q3FPZ9_9BASI</name>
<dbReference type="EMBL" id="AVOT02047796">
    <property type="protein sequence ID" value="MBW0543074.1"/>
    <property type="molecule type" value="Genomic_DNA"/>
</dbReference>
<feature type="compositionally biased region" description="Polar residues" evidence="1">
    <location>
        <begin position="1"/>
        <end position="18"/>
    </location>
</feature>
<accession>A0A9Q3FPZ9</accession>
<feature type="region of interest" description="Disordered" evidence="1">
    <location>
        <begin position="1"/>
        <end position="75"/>
    </location>
</feature>
<evidence type="ECO:0000313" key="2">
    <source>
        <dbReference type="EMBL" id="MBW0543074.1"/>
    </source>
</evidence>
<evidence type="ECO:0000313" key="3">
    <source>
        <dbReference type="Proteomes" id="UP000765509"/>
    </source>
</evidence>
<sequence length="130" mass="15060">MEHGQQEVQPGVTLSGTWSKFPEDMSQRDTLQISYGNNQRMEYQQAVKTPGGEGNQDKGKSSHNPSHRRTTEPDRAYYYSFRLTRSKPTRLPSSFKPFIKQNISDQESSLFTISGSFQEKTRIQRKKRLQ</sequence>
<feature type="compositionally biased region" description="Polar residues" evidence="1">
    <location>
        <begin position="28"/>
        <end position="42"/>
    </location>
</feature>
<dbReference type="AlphaFoldDB" id="A0A9Q3FPZ9"/>
<protein>
    <submittedName>
        <fullName evidence="2">Uncharacterized protein</fullName>
    </submittedName>
</protein>